<dbReference type="GO" id="GO:0016020">
    <property type="term" value="C:membrane"/>
    <property type="evidence" value="ECO:0007669"/>
    <property type="project" value="UniProtKB-SubCell"/>
</dbReference>
<feature type="transmembrane region" description="Helical" evidence="10">
    <location>
        <begin position="113"/>
        <end position="133"/>
    </location>
</feature>
<feature type="transmembrane region" description="Helical" evidence="10">
    <location>
        <begin position="49"/>
        <end position="69"/>
    </location>
</feature>
<evidence type="ECO:0000256" key="5">
    <source>
        <dbReference type="ARBA" id="ARBA00023136"/>
    </source>
</evidence>
<keyword evidence="12" id="KW-1185">Reference proteome</keyword>
<dbReference type="PANTHER" id="PTHR12415:SF4">
    <property type="entry name" value="TYROSYL-DNA PHOSPHODIESTERASE DOMAIN-CONTAINING PROTEIN"/>
    <property type="match status" value="1"/>
</dbReference>
<comment type="similarity">
    <text evidence="2">Belongs to the paxB family.</text>
</comment>
<dbReference type="Pfam" id="PF23625">
    <property type="entry name" value="UIM_2"/>
    <property type="match status" value="1"/>
</dbReference>
<dbReference type="Proteomes" id="UP000700596">
    <property type="component" value="Unassembled WGS sequence"/>
</dbReference>
<dbReference type="Pfam" id="PF25129">
    <property type="entry name" value="Pyr4-TMTC"/>
    <property type="match status" value="1"/>
</dbReference>
<evidence type="ECO:0000256" key="2">
    <source>
        <dbReference type="ARBA" id="ARBA00006757"/>
    </source>
</evidence>
<protein>
    <submittedName>
        <fullName evidence="11">Tyrosyl-DNA phosphodiesterase-domain-containing protein</fullName>
    </submittedName>
</protein>
<feature type="compositionally biased region" description="Basic and acidic residues" evidence="9">
    <location>
        <begin position="413"/>
        <end position="423"/>
    </location>
</feature>
<feature type="binding site" evidence="7">
    <location>
        <position position="530"/>
    </location>
    <ligand>
        <name>substrate</name>
    </ligand>
</feature>
<dbReference type="PROSITE" id="PS50330">
    <property type="entry name" value="UIM"/>
    <property type="match status" value="2"/>
</dbReference>
<dbReference type="SUPFAM" id="SSF56024">
    <property type="entry name" value="Phospholipase D/nuclease"/>
    <property type="match status" value="2"/>
</dbReference>
<dbReference type="GO" id="GO:0005634">
    <property type="term" value="C:nucleus"/>
    <property type="evidence" value="ECO:0007669"/>
    <property type="project" value="InterPro"/>
</dbReference>
<name>A0A9P9E8F9_9PLEO</name>
<dbReference type="InterPro" id="IPR039020">
    <property type="entry name" value="PaxB-like"/>
</dbReference>
<evidence type="ECO:0000256" key="1">
    <source>
        <dbReference type="ARBA" id="ARBA00004141"/>
    </source>
</evidence>
<dbReference type="Pfam" id="PF02809">
    <property type="entry name" value="UIM"/>
    <property type="match status" value="1"/>
</dbReference>
<keyword evidence="5 10" id="KW-0472">Membrane</keyword>
<evidence type="ECO:0000256" key="7">
    <source>
        <dbReference type="PIRSR" id="PIRSR610347-2"/>
    </source>
</evidence>
<dbReference type="EMBL" id="JAGMWT010000003">
    <property type="protein sequence ID" value="KAH7132477.1"/>
    <property type="molecule type" value="Genomic_DNA"/>
</dbReference>
<sequence length="860" mass="96895">MGSNDIPPPHVNSNYLLIHHLIMGTGGLLWTTTYVLMTRQSFKDKSYSMPLFSLAFNFAWEIIFALYVAETFLEKTVFVTWMLVDLGLVYAVLEYGKNEWAHAPVVVRHIGKIFMVSVMWWCCALWAICSWWVDPRNPVNPKEGKIYNGKVGPDTTELGWWTSLLAQVILSVMLLAQIVTRGHSGGASYSIWATRFFGSLIGLNGYYGYCWYVWPEAHGYFTNPFAVCLWITWVVADIAYLVVLRDVKTSEIVLKNGRKVRREAISCIREMAFSSDEDEDFKRAIAMSLDSSQASRAAPVIDLESDDDEDDELHRAIALSLQDNEKTELEPELGILRSNLEPTENPPFKYTKAKTSNKQATHNSVESTTTKTPTPRLVPGLSSLDRKSMEQQRLARLAKRKRSPSPDPPSKIVRKEKSPKELESNSALQFPHGTIKRTWAYKNARTNDIKLEEVLQAATLKIAVISAFNWEDEWLLHKLPPTKINQFWVMSCKGKELQDKWLADAAANEVPNRKIRFPPLDGQAQHMHSKLLLLSHPTHLRVVIPTANMIRVDWGETPSDWQPAVMENTVFMIDLPRRQDGEVGKKDDLTWFGKELLSFLEAQNIDPVVTKGVLKFDFSSTQKIEFVHSIPGHLTEQYSGRTGLPGLSTAVRRLGLDHVQDLQLDYATSSLGALKESTLRQLYRASRGERSLLINDTQSKVLENVRVYYPTNDAVAQSTGGPDCGGIITLGRKDYDNDAFPKSCLRQHVSNRPGLLSHNKILLARGCKQDGKPFAWVYVGSANLSESAWGSQRILKSGKEGKFTIRNWESGVLVPVADSAFEGVKSGEVPPLSVFKDTIEIPFECPGEGFGNKQPWFFRP</sequence>
<evidence type="ECO:0000256" key="8">
    <source>
        <dbReference type="PIRSR" id="PIRSR610347-3"/>
    </source>
</evidence>
<feature type="transmembrane region" description="Helical" evidence="10">
    <location>
        <begin position="75"/>
        <end position="93"/>
    </location>
</feature>
<feature type="transmembrane region" description="Helical" evidence="10">
    <location>
        <begin position="192"/>
        <end position="214"/>
    </location>
</feature>
<dbReference type="AlphaFoldDB" id="A0A9P9E8F9"/>
<dbReference type="GO" id="GO:0017005">
    <property type="term" value="F:3'-tyrosyl-DNA phosphodiesterase activity"/>
    <property type="evidence" value="ECO:0007669"/>
    <property type="project" value="TreeGrafter"/>
</dbReference>
<dbReference type="SMART" id="SM00726">
    <property type="entry name" value="UIM"/>
    <property type="match status" value="2"/>
</dbReference>
<feature type="active site" description="Nucleophile" evidence="6">
    <location>
        <position position="528"/>
    </location>
</feature>
<dbReference type="InterPro" id="IPR010347">
    <property type="entry name" value="Tdp1"/>
</dbReference>
<feature type="site" description="Interaction with DNA" evidence="8">
    <location>
        <position position="785"/>
    </location>
</feature>
<evidence type="ECO:0000313" key="11">
    <source>
        <dbReference type="EMBL" id="KAH7132477.1"/>
    </source>
</evidence>
<evidence type="ECO:0000256" key="6">
    <source>
        <dbReference type="PIRSR" id="PIRSR610347-1"/>
    </source>
</evidence>
<comment type="caution">
    <text evidence="11">The sequence shown here is derived from an EMBL/GenBank/DDBJ whole genome shotgun (WGS) entry which is preliminary data.</text>
</comment>
<organism evidence="11 12">
    <name type="scientific">Dendryphion nanum</name>
    <dbReference type="NCBI Taxonomy" id="256645"/>
    <lineage>
        <taxon>Eukaryota</taxon>
        <taxon>Fungi</taxon>
        <taxon>Dikarya</taxon>
        <taxon>Ascomycota</taxon>
        <taxon>Pezizomycotina</taxon>
        <taxon>Dothideomycetes</taxon>
        <taxon>Pleosporomycetidae</taxon>
        <taxon>Pleosporales</taxon>
        <taxon>Torulaceae</taxon>
        <taxon>Dendryphion</taxon>
    </lineage>
</organism>
<dbReference type="Pfam" id="PF06087">
    <property type="entry name" value="Tyr-DNA_phospho"/>
    <property type="match status" value="1"/>
</dbReference>
<proteinExistence type="inferred from homology"/>
<gene>
    <name evidence="11" type="ORF">B0J11DRAFT_456488</name>
</gene>
<dbReference type="GO" id="GO:0006281">
    <property type="term" value="P:DNA repair"/>
    <property type="evidence" value="ECO:0007669"/>
    <property type="project" value="InterPro"/>
</dbReference>
<dbReference type="PANTHER" id="PTHR12415">
    <property type="entry name" value="TYROSYL-DNA PHOSPHODIESTERASE 1"/>
    <property type="match status" value="1"/>
</dbReference>
<feature type="region of interest" description="Disordered" evidence="9">
    <location>
        <begin position="334"/>
        <end position="427"/>
    </location>
</feature>
<dbReference type="GO" id="GO:0003690">
    <property type="term" value="F:double-stranded DNA binding"/>
    <property type="evidence" value="ECO:0007669"/>
    <property type="project" value="TreeGrafter"/>
</dbReference>
<keyword evidence="3 10" id="KW-0812">Transmembrane</keyword>
<dbReference type="Gene3D" id="6.10.140.100">
    <property type="match status" value="1"/>
</dbReference>
<dbReference type="OrthoDB" id="47785at2759"/>
<dbReference type="CDD" id="cd09122">
    <property type="entry name" value="PLDc_Tdp1_1"/>
    <property type="match status" value="1"/>
</dbReference>
<dbReference type="GO" id="GO:0016829">
    <property type="term" value="F:lyase activity"/>
    <property type="evidence" value="ECO:0007669"/>
    <property type="project" value="InterPro"/>
</dbReference>
<evidence type="ECO:0000256" key="3">
    <source>
        <dbReference type="ARBA" id="ARBA00022692"/>
    </source>
</evidence>
<feature type="active site" description="Proton donor/acceptor" evidence="6">
    <location>
        <position position="758"/>
    </location>
</feature>
<evidence type="ECO:0000256" key="9">
    <source>
        <dbReference type="SAM" id="MobiDB-lite"/>
    </source>
</evidence>
<feature type="transmembrane region" description="Helical" evidence="10">
    <location>
        <begin position="158"/>
        <end position="180"/>
    </location>
</feature>
<keyword evidence="4 10" id="KW-1133">Transmembrane helix</keyword>
<comment type="subcellular location">
    <subcellularLocation>
        <location evidence="1">Membrane</location>
        <topology evidence="1">Multi-pass membrane protein</topology>
    </subcellularLocation>
</comment>
<dbReference type="GO" id="GO:0003697">
    <property type="term" value="F:single-stranded DNA binding"/>
    <property type="evidence" value="ECO:0007669"/>
    <property type="project" value="TreeGrafter"/>
</dbReference>
<evidence type="ECO:0000256" key="10">
    <source>
        <dbReference type="SAM" id="Phobius"/>
    </source>
</evidence>
<feature type="binding site" evidence="7">
    <location>
        <position position="760"/>
    </location>
    <ligand>
        <name>substrate</name>
    </ligand>
</feature>
<feature type="transmembrane region" description="Helical" evidence="10">
    <location>
        <begin position="17"/>
        <end position="37"/>
    </location>
</feature>
<evidence type="ECO:0000313" key="12">
    <source>
        <dbReference type="Proteomes" id="UP000700596"/>
    </source>
</evidence>
<reference evidence="11" key="1">
    <citation type="journal article" date="2021" name="Nat. Commun.">
        <title>Genetic determinants of endophytism in the Arabidopsis root mycobiome.</title>
        <authorList>
            <person name="Mesny F."/>
            <person name="Miyauchi S."/>
            <person name="Thiergart T."/>
            <person name="Pickel B."/>
            <person name="Atanasova L."/>
            <person name="Karlsson M."/>
            <person name="Huettel B."/>
            <person name="Barry K.W."/>
            <person name="Haridas S."/>
            <person name="Chen C."/>
            <person name="Bauer D."/>
            <person name="Andreopoulos W."/>
            <person name="Pangilinan J."/>
            <person name="LaButti K."/>
            <person name="Riley R."/>
            <person name="Lipzen A."/>
            <person name="Clum A."/>
            <person name="Drula E."/>
            <person name="Henrissat B."/>
            <person name="Kohler A."/>
            <person name="Grigoriev I.V."/>
            <person name="Martin F.M."/>
            <person name="Hacquard S."/>
        </authorList>
    </citation>
    <scope>NUCLEOTIDE SEQUENCE</scope>
    <source>
        <strain evidence="11">MPI-CAGE-CH-0243</strain>
    </source>
</reference>
<dbReference type="Gene3D" id="3.30.870.10">
    <property type="entry name" value="Endonuclease Chain A"/>
    <property type="match status" value="2"/>
</dbReference>
<evidence type="ECO:0000256" key="4">
    <source>
        <dbReference type="ARBA" id="ARBA00022989"/>
    </source>
</evidence>
<feature type="compositionally biased region" description="Polar residues" evidence="9">
    <location>
        <begin position="353"/>
        <end position="373"/>
    </location>
</feature>
<dbReference type="InterPro" id="IPR003903">
    <property type="entry name" value="UIM_dom"/>
</dbReference>
<accession>A0A9P9E8F9</accession>